<dbReference type="EMBL" id="DAATWK010000019">
    <property type="protein sequence ID" value="HAF0402047.1"/>
    <property type="molecule type" value="Genomic_DNA"/>
</dbReference>
<dbReference type="InterPro" id="IPR031858">
    <property type="entry name" value="DUF4752"/>
</dbReference>
<protein>
    <submittedName>
        <fullName evidence="1">DUF4752 family protein</fullName>
    </submittedName>
</protein>
<name>A0A740V9B6_SALTM</name>
<evidence type="ECO:0000313" key="1">
    <source>
        <dbReference type="EMBL" id="HAF0402047.1"/>
    </source>
</evidence>
<reference evidence="1" key="2">
    <citation type="submission" date="2018-07" db="EMBL/GenBank/DDBJ databases">
        <authorList>
            <consortium name="NCBI Pathogen Detection Project"/>
        </authorList>
    </citation>
    <scope>NUCLEOTIDE SEQUENCE</scope>
    <source>
        <strain evidence="1">2011-60-538-1</strain>
    </source>
</reference>
<dbReference type="Pfam" id="PF15944">
    <property type="entry name" value="DUF4752"/>
    <property type="match status" value="1"/>
</dbReference>
<gene>
    <name evidence="1" type="ORF">G9C41_003254</name>
</gene>
<accession>A0A740V9B6</accession>
<proteinExistence type="predicted"/>
<sequence>MSMEPGSTIRITTKGGLVIMMYRKEEAK</sequence>
<reference evidence="1" key="1">
    <citation type="journal article" date="2018" name="Genome Biol.">
        <title>SKESA: strategic k-mer extension for scrupulous assemblies.</title>
        <authorList>
            <person name="Souvorov A."/>
            <person name="Agarwala R."/>
            <person name="Lipman D.J."/>
        </authorList>
    </citation>
    <scope>NUCLEOTIDE SEQUENCE</scope>
    <source>
        <strain evidence="1">2011-60-538-1</strain>
    </source>
</reference>
<dbReference type="AlphaFoldDB" id="A0A740V9B6"/>
<comment type="caution">
    <text evidence="1">The sequence shown here is derived from an EMBL/GenBank/DDBJ whole genome shotgun (WGS) entry which is preliminary data.</text>
</comment>
<organism evidence="1">
    <name type="scientific">Salmonella typhimurium</name>
    <dbReference type="NCBI Taxonomy" id="90371"/>
    <lineage>
        <taxon>Bacteria</taxon>
        <taxon>Pseudomonadati</taxon>
        <taxon>Pseudomonadota</taxon>
        <taxon>Gammaproteobacteria</taxon>
        <taxon>Enterobacterales</taxon>
        <taxon>Enterobacteriaceae</taxon>
        <taxon>Salmonella</taxon>
    </lineage>
</organism>